<evidence type="ECO:0000313" key="2">
    <source>
        <dbReference type="Proteomes" id="UP000019141"/>
    </source>
</evidence>
<protein>
    <recommendedName>
        <fullName evidence="3">Transposase</fullName>
    </recommendedName>
</protein>
<dbReference type="AlphaFoldDB" id="W4LU78"/>
<sequence>MARPSTLTHKGIQRLREALSTGVGYESACALAGVAYRSFARWRAEAYRDRGPDEPPPPKVLRELREMLESVSAELERECLTQLREAAQKNWQASAWLLERRFPETWGRHQLQWKPPEKTEEPQPLVVQFVDARGETIRPAEAVPANGVADSP</sequence>
<dbReference type="HOGENOM" id="CLU_129770_0_0_7"/>
<gene>
    <name evidence="1" type="ORF">ETSY1_09265</name>
</gene>
<comment type="caution">
    <text evidence="1">The sequence shown here is derived from an EMBL/GenBank/DDBJ whole genome shotgun (WGS) entry which is preliminary data.</text>
</comment>
<dbReference type="Proteomes" id="UP000019141">
    <property type="component" value="Unassembled WGS sequence"/>
</dbReference>
<proteinExistence type="predicted"/>
<reference evidence="1 2" key="1">
    <citation type="journal article" date="2014" name="Nature">
        <title>An environmental bacterial taxon with a large and distinct metabolic repertoire.</title>
        <authorList>
            <person name="Wilson M.C."/>
            <person name="Mori T."/>
            <person name="Ruckert C."/>
            <person name="Uria A.R."/>
            <person name="Helf M.J."/>
            <person name="Takada K."/>
            <person name="Gernert C."/>
            <person name="Steffens U.A."/>
            <person name="Heycke N."/>
            <person name="Schmitt S."/>
            <person name="Rinke C."/>
            <person name="Helfrich E.J."/>
            <person name="Brachmann A.O."/>
            <person name="Gurgui C."/>
            <person name="Wakimoto T."/>
            <person name="Kracht M."/>
            <person name="Crusemann M."/>
            <person name="Hentschel U."/>
            <person name="Abe I."/>
            <person name="Matsunaga S."/>
            <person name="Kalinowski J."/>
            <person name="Takeyama H."/>
            <person name="Piel J."/>
        </authorList>
    </citation>
    <scope>NUCLEOTIDE SEQUENCE [LARGE SCALE GENOMIC DNA]</scope>
    <source>
        <strain evidence="2">TSY1</strain>
    </source>
</reference>
<evidence type="ECO:0008006" key="3">
    <source>
        <dbReference type="Google" id="ProtNLM"/>
    </source>
</evidence>
<evidence type="ECO:0000313" key="1">
    <source>
        <dbReference type="EMBL" id="ETX00977.1"/>
    </source>
</evidence>
<accession>W4LU78</accession>
<name>W4LU78_ENTF1</name>
<dbReference type="EMBL" id="AZHW01000283">
    <property type="protein sequence ID" value="ETX00977.1"/>
    <property type="molecule type" value="Genomic_DNA"/>
</dbReference>
<organism evidence="1 2">
    <name type="scientific">Entotheonella factor</name>
    <dbReference type="NCBI Taxonomy" id="1429438"/>
    <lineage>
        <taxon>Bacteria</taxon>
        <taxon>Pseudomonadati</taxon>
        <taxon>Nitrospinota/Tectimicrobiota group</taxon>
        <taxon>Candidatus Tectimicrobiota</taxon>
        <taxon>Candidatus Entotheonellia</taxon>
        <taxon>Candidatus Entotheonellales</taxon>
        <taxon>Candidatus Entotheonellaceae</taxon>
        <taxon>Candidatus Entotheonella</taxon>
    </lineage>
</organism>
<keyword evidence="2" id="KW-1185">Reference proteome</keyword>